<evidence type="ECO:0000256" key="5">
    <source>
        <dbReference type="ARBA" id="ARBA00022989"/>
    </source>
</evidence>
<evidence type="ECO:0000256" key="3">
    <source>
        <dbReference type="ARBA" id="ARBA00022475"/>
    </source>
</evidence>
<evidence type="ECO:0000313" key="10">
    <source>
        <dbReference type="EMBL" id="MBO8196766.1"/>
    </source>
</evidence>
<evidence type="ECO:0000256" key="7">
    <source>
        <dbReference type="RuleBase" id="RU363032"/>
    </source>
</evidence>
<dbReference type="SUPFAM" id="SSF161098">
    <property type="entry name" value="MetI-like"/>
    <property type="match status" value="1"/>
</dbReference>
<comment type="similarity">
    <text evidence="7">Belongs to the binding-protein-dependent transport system permease family.</text>
</comment>
<dbReference type="PANTHER" id="PTHR43744">
    <property type="entry name" value="ABC TRANSPORTER PERMEASE PROTEIN MG189-RELATED-RELATED"/>
    <property type="match status" value="1"/>
</dbReference>
<evidence type="ECO:0000256" key="6">
    <source>
        <dbReference type="ARBA" id="ARBA00023136"/>
    </source>
</evidence>
<dbReference type="RefSeq" id="WP_209208663.1">
    <property type="nucleotide sequence ID" value="NZ_JAFFZM010000001.1"/>
</dbReference>
<protein>
    <submittedName>
        <fullName evidence="10">Carbohydrate ABC transporter permease</fullName>
    </submittedName>
</protein>
<keyword evidence="4 7" id="KW-0812">Transmembrane</keyword>
<organism evidence="10 11">
    <name type="scientific">Streptomyces smyrnaeus</name>
    <dbReference type="NCBI Taxonomy" id="1387713"/>
    <lineage>
        <taxon>Bacteria</taxon>
        <taxon>Bacillati</taxon>
        <taxon>Actinomycetota</taxon>
        <taxon>Actinomycetes</taxon>
        <taxon>Kitasatosporales</taxon>
        <taxon>Streptomycetaceae</taxon>
        <taxon>Streptomyces</taxon>
    </lineage>
</organism>
<accession>A0ABS3XN03</accession>
<proteinExistence type="inferred from homology"/>
<dbReference type="GeneID" id="96257030"/>
<comment type="caution">
    <text evidence="10">The sequence shown here is derived from an EMBL/GenBank/DDBJ whole genome shotgun (WGS) entry which is preliminary data.</text>
</comment>
<comment type="subcellular location">
    <subcellularLocation>
        <location evidence="1 7">Cell membrane</location>
        <topology evidence="1 7">Multi-pass membrane protein</topology>
    </subcellularLocation>
</comment>
<keyword evidence="11" id="KW-1185">Reference proteome</keyword>
<reference evidence="10 11" key="1">
    <citation type="submission" date="2021-02" db="EMBL/GenBank/DDBJ databases">
        <title>Streptomyces spirodelae sp. nov., isolated from duckweed.</title>
        <authorList>
            <person name="Saimee Y."/>
            <person name="Duangmal K."/>
        </authorList>
    </citation>
    <scope>NUCLEOTIDE SEQUENCE [LARGE SCALE GENOMIC DNA]</scope>
    <source>
        <strain evidence="10 11">DSM 42105</strain>
    </source>
</reference>
<sequence length="306" mass="33457">MTLTMNPKGRPSAARALPPARDPWRRTGGAAVRGRTGVLPRVLAYCGLAALAVAVLYPLCWMALSGLKSNGELFTAPWSLPAHPRWDNYADAWNQGTLRYLLNSALVTSASVLAVVLISAWAAYGLTRLDIPLARPALLLVLGGMMLSPTVALVPLAQLLQALHIYDTYWALIVLYTAFKVPFTTFLIRAYLLSLPSEVEEAAHLDGASRWQTFWQVVVPMSRPILVSAAMLQTLFCWNEYAFALVFVTDDRLKTLPVGLADMAGRLNSDWPILFAGLTIAALPMIIVFLLGQRHFIRGLAEGVGK</sequence>
<keyword evidence="5 7" id="KW-1133">Transmembrane helix</keyword>
<dbReference type="Proteomes" id="UP000721954">
    <property type="component" value="Unassembled WGS sequence"/>
</dbReference>
<feature type="transmembrane region" description="Helical" evidence="7">
    <location>
        <begin position="271"/>
        <end position="291"/>
    </location>
</feature>
<dbReference type="PROSITE" id="PS50928">
    <property type="entry name" value="ABC_TM1"/>
    <property type="match status" value="1"/>
</dbReference>
<keyword evidence="2 7" id="KW-0813">Transport</keyword>
<feature type="transmembrane region" description="Helical" evidence="7">
    <location>
        <begin position="136"/>
        <end position="157"/>
    </location>
</feature>
<feature type="compositionally biased region" description="Low complexity" evidence="8">
    <location>
        <begin position="10"/>
        <end position="19"/>
    </location>
</feature>
<evidence type="ECO:0000313" key="11">
    <source>
        <dbReference type="Proteomes" id="UP000721954"/>
    </source>
</evidence>
<evidence type="ECO:0000256" key="2">
    <source>
        <dbReference type="ARBA" id="ARBA00022448"/>
    </source>
</evidence>
<feature type="transmembrane region" description="Helical" evidence="7">
    <location>
        <begin position="169"/>
        <end position="188"/>
    </location>
</feature>
<name>A0ABS3XN03_9ACTN</name>
<keyword evidence="3" id="KW-1003">Cell membrane</keyword>
<feature type="transmembrane region" description="Helical" evidence="7">
    <location>
        <begin position="42"/>
        <end position="64"/>
    </location>
</feature>
<dbReference type="Pfam" id="PF00528">
    <property type="entry name" value="BPD_transp_1"/>
    <property type="match status" value="1"/>
</dbReference>
<gene>
    <name evidence="10" type="ORF">JW613_00335</name>
</gene>
<dbReference type="EMBL" id="JAFFZM010000001">
    <property type="protein sequence ID" value="MBO8196766.1"/>
    <property type="molecule type" value="Genomic_DNA"/>
</dbReference>
<evidence type="ECO:0000256" key="8">
    <source>
        <dbReference type="SAM" id="MobiDB-lite"/>
    </source>
</evidence>
<feature type="region of interest" description="Disordered" evidence="8">
    <location>
        <begin position="1"/>
        <end position="28"/>
    </location>
</feature>
<feature type="transmembrane region" description="Helical" evidence="7">
    <location>
        <begin position="100"/>
        <end position="124"/>
    </location>
</feature>
<evidence type="ECO:0000256" key="4">
    <source>
        <dbReference type="ARBA" id="ARBA00022692"/>
    </source>
</evidence>
<dbReference type="PANTHER" id="PTHR43744:SF12">
    <property type="entry name" value="ABC TRANSPORTER PERMEASE PROTEIN MG189-RELATED"/>
    <property type="match status" value="1"/>
</dbReference>
<dbReference type="CDD" id="cd06261">
    <property type="entry name" value="TM_PBP2"/>
    <property type="match status" value="1"/>
</dbReference>
<keyword evidence="6 7" id="KW-0472">Membrane</keyword>
<evidence type="ECO:0000259" key="9">
    <source>
        <dbReference type="PROSITE" id="PS50928"/>
    </source>
</evidence>
<dbReference type="InterPro" id="IPR035906">
    <property type="entry name" value="MetI-like_sf"/>
</dbReference>
<dbReference type="Gene3D" id="1.10.3720.10">
    <property type="entry name" value="MetI-like"/>
    <property type="match status" value="1"/>
</dbReference>
<dbReference type="InterPro" id="IPR000515">
    <property type="entry name" value="MetI-like"/>
</dbReference>
<feature type="domain" description="ABC transmembrane type-1" evidence="9">
    <location>
        <begin position="101"/>
        <end position="292"/>
    </location>
</feature>
<feature type="transmembrane region" description="Helical" evidence="7">
    <location>
        <begin position="225"/>
        <end position="248"/>
    </location>
</feature>
<evidence type="ECO:0000256" key="1">
    <source>
        <dbReference type="ARBA" id="ARBA00004651"/>
    </source>
</evidence>